<dbReference type="EMBL" id="CM017879">
    <property type="protein sequence ID" value="KAG1358679.1"/>
    <property type="molecule type" value="Genomic_DNA"/>
</dbReference>
<name>A0A8K0N5W1_COCNU</name>
<dbReference type="Proteomes" id="UP000797356">
    <property type="component" value="Chromosome 8"/>
</dbReference>
<organism evidence="1 2">
    <name type="scientific">Cocos nucifera</name>
    <name type="common">Coconut palm</name>
    <dbReference type="NCBI Taxonomy" id="13894"/>
    <lineage>
        <taxon>Eukaryota</taxon>
        <taxon>Viridiplantae</taxon>
        <taxon>Streptophyta</taxon>
        <taxon>Embryophyta</taxon>
        <taxon>Tracheophyta</taxon>
        <taxon>Spermatophyta</taxon>
        <taxon>Magnoliopsida</taxon>
        <taxon>Liliopsida</taxon>
        <taxon>Arecaceae</taxon>
        <taxon>Arecoideae</taxon>
        <taxon>Cocoseae</taxon>
        <taxon>Attaleinae</taxon>
        <taxon>Cocos</taxon>
    </lineage>
</organism>
<proteinExistence type="predicted"/>
<protein>
    <submittedName>
        <fullName evidence="1">Uncharacterized protein</fullName>
    </submittedName>
</protein>
<gene>
    <name evidence="1" type="ORF">COCNU_08G001250</name>
</gene>
<comment type="caution">
    <text evidence="1">The sequence shown here is derived from an EMBL/GenBank/DDBJ whole genome shotgun (WGS) entry which is preliminary data.</text>
</comment>
<reference evidence="1" key="2">
    <citation type="submission" date="2019-07" db="EMBL/GenBank/DDBJ databases">
        <authorList>
            <person name="Yang Y."/>
            <person name="Bocs S."/>
            <person name="Baudouin L."/>
        </authorList>
    </citation>
    <scope>NUCLEOTIDE SEQUENCE</scope>
    <source>
        <tissue evidence="1">Spear leaf of Hainan Tall coconut</tissue>
    </source>
</reference>
<keyword evidence="2" id="KW-1185">Reference proteome</keyword>
<evidence type="ECO:0000313" key="2">
    <source>
        <dbReference type="Proteomes" id="UP000797356"/>
    </source>
</evidence>
<sequence length="165" mass="18637">MANLITLASSSTLGSETHKAFITISSNLWKTDQRRWEVVHQLLTGGRIRGNGFQLQNSQVAATIVSSFGLPHRASKSCLKWEDLTSFDLDFFCEDIEDVPRSINVTVEPFISNVKGRINFISEQILRVHPQCKRSRMVKGKIGTTGLVLELDHPCQKIERNWQPS</sequence>
<dbReference type="AlphaFoldDB" id="A0A8K0N5W1"/>
<accession>A0A8K0N5W1</accession>
<reference evidence="1" key="1">
    <citation type="journal article" date="2017" name="Gigascience">
        <title>The genome draft of coconut (Cocos nucifera).</title>
        <authorList>
            <person name="Xiao Y."/>
            <person name="Xu P."/>
            <person name="Fan H."/>
            <person name="Baudouin L."/>
            <person name="Xia W."/>
            <person name="Bocs S."/>
            <person name="Xu J."/>
            <person name="Li Q."/>
            <person name="Guo A."/>
            <person name="Zhou L."/>
            <person name="Li J."/>
            <person name="Wu Y."/>
            <person name="Ma Z."/>
            <person name="Armero A."/>
            <person name="Issali A.E."/>
            <person name="Liu N."/>
            <person name="Peng M."/>
            <person name="Yang Y."/>
        </authorList>
    </citation>
    <scope>NUCLEOTIDE SEQUENCE</scope>
    <source>
        <tissue evidence="1">Spear leaf of Hainan Tall coconut</tissue>
    </source>
</reference>
<evidence type="ECO:0000313" key="1">
    <source>
        <dbReference type="EMBL" id="KAG1358679.1"/>
    </source>
</evidence>